<evidence type="ECO:0000256" key="1">
    <source>
        <dbReference type="SAM" id="MobiDB-lite"/>
    </source>
</evidence>
<name>A0AAV4RND0_9ARAC</name>
<feature type="region of interest" description="Disordered" evidence="1">
    <location>
        <begin position="25"/>
        <end position="61"/>
    </location>
</feature>
<accession>A0AAV4RND0</accession>
<protein>
    <submittedName>
        <fullName evidence="2">Uncharacterized protein</fullName>
    </submittedName>
</protein>
<organism evidence="2 3">
    <name type="scientific">Caerostris darwini</name>
    <dbReference type="NCBI Taxonomy" id="1538125"/>
    <lineage>
        <taxon>Eukaryota</taxon>
        <taxon>Metazoa</taxon>
        <taxon>Ecdysozoa</taxon>
        <taxon>Arthropoda</taxon>
        <taxon>Chelicerata</taxon>
        <taxon>Arachnida</taxon>
        <taxon>Araneae</taxon>
        <taxon>Araneomorphae</taxon>
        <taxon>Entelegynae</taxon>
        <taxon>Araneoidea</taxon>
        <taxon>Araneidae</taxon>
        <taxon>Caerostris</taxon>
    </lineage>
</organism>
<keyword evidence="3" id="KW-1185">Reference proteome</keyword>
<dbReference type="AlphaFoldDB" id="A0AAV4RND0"/>
<reference evidence="2 3" key="1">
    <citation type="submission" date="2021-06" db="EMBL/GenBank/DDBJ databases">
        <title>Caerostris darwini draft genome.</title>
        <authorList>
            <person name="Kono N."/>
            <person name="Arakawa K."/>
        </authorList>
    </citation>
    <scope>NUCLEOTIDE SEQUENCE [LARGE SCALE GENOMIC DNA]</scope>
</reference>
<evidence type="ECO:0000313" key="3">
    <source>
        <dbReference type="Proteomes" id="UP001054837"/>
    </source>
</evidence>
<proteinExistence type="predicted"/>
<sequence>MGSQNYNTYGSLSFNYQHPSSYLVSDTPSYTTHTDPSSLQTGSTGSLHHHHHHLHTNPTDARSSLAYNTVVDCSSALQPSVSMN</sequence>
<evidence type="ECO:0000313" key="2">
    <source>
        <dbReference type="EMBL" id="GIY23209.1"/>
    </source>
</evidence>
<gene>
    <name evidence="2" type="ORF">CDAR_614881</name>
</gene>
<dbReference type="EMBL" id="BPLQ01006519">
    <property type="protein sequence ID" value="GIY23209.1"/>
    <property type="molecule type" value="Genomic_DNA"/>
</dbReference>
<comment type="caution">
    <text evidence="2">The sequence shown here is derived from an EMBL/GenBank/DDBJ whole genome shotgun (WGS) entry which is preliminary data.</text>
</comment>
<feature type="compositionally biased region" description="Polar residues" evidence="1">
    <location>
        <begin position="25"/>
        <end position="46"/>
    </location>
</feature>
<dbReference type="Proteomes" id="UP001054837">
    <property type="component" value="Unassembled WGS sequence"/>
</dbReference>